<evidence type="ECO:0000256" key="3">
    <source>
        <dbReference type="ARBA" id="ARBA00022475"/>
    </source>
</evidence>
<dbReference type="InterPro" id="IPR000515">
    <property type="entry name" value="MetI-like"/>
</dbReference>
<evidence type="ECO:0000313" key="10">
    <source>
        <dbReference type="Proteomes" id="UP000590740"/>
    </source>
</evidence>
<keyword evidence="5 7" id="KW-1133">Transmembrane helix</keyword>
<gene>
    <name evidence="9" type="ORF">HNQ65_004651</name>
</gene>
<comment type="similarity">
    <text evidence="7">Belongs to the binding-protein-dependent transport system permease family.</text>
</comment>
<evidence type="ECO:0000256" key="1">
    <source>
        <dbReference type="ARBA" id="ARBA00004651"/>
    </source>
</evidence>
<evidence type="ECO:0000256" key="5">
    <source>
        <dbReference type="ARBA" id="ARBA00022989"/>
    </source>
</evidence>
<evidence type="ECO:0000256" key="6">
    <source>
        <dbReference type="ARBA" id="ARBA00023136"/>
    </source>
</evidence>
<keyword evidence="4 7" id="KW-0812">Transmembrane</keyword>
<feature type="transmembrane region" description="Helical" evidence="7">
    <location>
        <begin position="172"/>
        <end position="188"/>
    </location>
</feature>
<sequence>MIRFIVSRFVQGIIVIFAVITITFALSQMVPGGAIRTERNITAEARKAQEEYYGLNKPWYVQLALQFKHYATLDLPESYHYKGRGVDEIIASGFPVSAAVGGAALLIALAVGVPLGALAALRPNTIEDRTSTLAATLGICTPSMVLGPLIAMLFGLQLRWFNASGWFDSSDWVLPALTLGIIYSAYIARLTRGSLRETLAQEFVRTARAKGASESSVVFFHAMKLASLPVLNFLGPAAAGLLTGSFIVETVFQLPGLGQFFIAAATNGDHQLTIAISVFYAALIVTFNFIVDILQAMLNPRIRLQA</sequence>
<comment type="subcellular location">
    <subcellularLocation>
        <location evidence="1 7">Cell membrane</location>
        <topology evidence="1 7">Multi-pass membrane protein</topology>
    </subcellularLocation>
</comment>
<feature type="transmembrane region" description="Helical" evidence="7">
    <location>
        <begin position="230"/>
        <end position="252"/>
    </location>
</feature>
<dbReference type="PROSITE" id="PS50928">
    <property type="entry name" value="ABC_TM1"/>
    <property type="match status" value="1"/>
</dbReference>
<evidence type="ECO:0000256" key="2">
    <source>
        <dbReference type="ARBA" id="ARBA00022448"/>
    </source>
</evidence>
<feature type="transmembrane region" description="Helical" evidence="7">
    <location>
        <begin position="272"/>
        <end position="294"/>
    </location>
</feature>
<dbReference type="Proteomes" id="UP000590740">
    <property type="component" value="Unassembled WGS sequence"/>
</dbReference>
<keyword evidence="3" id="KW-1003">Cell membrane</keyword>
<evidence type="ECO:0000256" key="4">
    <source>
        <dbReference type="ARBA" id="ARBA00022692"/>
    </source>
</evidence>
<keyword evidence="2 7" id="KW-0813">Transport</keyword>
<accession>A0A7W8DM61</accession>
<organism evidence="9 10">
    <name type="scientific">Prosthecobacter vanneervenii</name>
    <dbReference type="NCBI Taxonomy" id="48466"/>
    <lineage>
        <taxon>Bacteria</taxon>
        <taxon>Pseudomonadati</taxon>
        <taxon>Verrucomicrobiota</taxon>
        <taxon>Verrucomicrobiia</taxon>
        <taxon>Verrucomicrobiales</taxon>
        <taxon>Verrucomicrobiaceae</taxon>
        <taxon>Prosthecobacter</taxon>
    </lineage>
</organism>
<dbReference type="SUPFAM" id="SSF161098">
    <property type="entry name" value="MetI-like"/>
    <property type="match status" value="1"/>
</dbReference>
<dbReference type="EMBL" id="JACHIG010000013">
    <property type="protein sequence ID" value="MBB5035043.1"/>
    <property type="molecule type" value="Genomic_DNA"/>
</dbReference>
<name>A0A7W8DM61_9BACT</name>
<dbReference type="RefSeq" id="WP_184343441.1">
    <property type="nucleotide sequence ID" value="NZ_JACHIG010000013.1"/>
</dbReference>
<dbReference type="PANTHER" id="PTHR30465:SF74">
    <property type="entry name" value="OLIGOPEPTIDE TRANSPORT SYSTEM PERMEASE PROTEIN OPPB"/>
    <property type="match status" value="1"/>
</dbReference>
<dbReference type="CDD" id="cd06261">
    <property type="entry name" value="TM_PBP2"/>
    <property type="match status" value="1"/>
</dbReference>
<dbReference type="InterPro" id="IPR035906">
    <property type="entry name" value="MetI-like_sf"/>
</dbReference>
<evidence type="ECO:0000313" key="9">
    <source>
        <dbReference type="EMBL" id="MBB5035043.1"/>
    </source>
</evidence>
<dbReference type="Pfam" id="PF00528">
    <property type="entry name" value="BPD_transp_1"/>
    <property type="match status" value="1"/>
</dbReference>
<feature type="transmembrane region" description="Helical" evidence="7">
    <location>
        <begin position="12"/>
        <end position="30"/>
    </location>
</feature>
<keyword evidence="10" id="KW-1185">Reference proteome</keyword>
<dbReference type="AlphaFoldDB" id="A0A7W8DM61"/>
<reference evidence="9 10" key="1">
    <citation type="submission" date="2020-08" db="EMBL/GenBank/DDBJ databases">
        <title>Genomic Encyclopedia of Type Strains, Phase IV (KMG-IV): sequencing the most valuable type-strain genomes for metagenomic binning, comparative biology and taxonomic classification.</title>
        <authorList>
            <person name="Goeker M."/>
        </authorList>
    </citation>
    <scope>NUCLEOTIDE SEQUENCE [LARGE SCALE GENOMIC DNA]</scope>
    <source>
        <strain evidence="9 10">DSM 12252</strain>
    </source>
</reference>
<protein>
    <submittedName>
        <fullName evidence="9">Oligopeptide transport system permease protein</fullName>
    </submittedName>
</protein>
<feature type="transmembrane region" description="Helical" evidence="7">
    <location>
        <begin position="98"/>
        <end position="121"/>
    </location>
</feature>
<feature type="domain" description="ABC transmembrane type-1" evidence="8">
    <location>
        <begin position="94"/>
        <end position="291"/>
    </location>
</feature>
<evidence type="ECO:0000256" key="7">
    <source>
        <dbReference type="RuleBase" id="RU363032"/>
    </source>
</evidence>
<proteinExistence type="inferred from homology"/>
<keyword evidence="6 7" id="KW-0472">Membrane</keyword>
<feature type="transmembrane region" description="Helical" evidence="7">
    <location>
        <begin position="133"/>
        <end position="160"/>
    </location>
</feature>
<dbReference type="GO" id="GO:0005886">
    <property type="term" value="C:plasma membrane"/>
    <property type="evidence" value="ECO:0007669"/>
    <property type="project" value="UniProtKB-SubCell"/>
</dbReference>
<dbReference type="PANTHER" id="PTHR30465">
    <property type="entry name" value="INNER MEMBRANE ABC TRANSPORTER"/>
    <property type="match status" value="1"/>
</dbReference>
<dbReference type="Gene3D" id="1.10.3720.10">
    <property type="entry name" value="MetI-like"/>
    <property type="match status" value="1"/>
</dbReference>
<dbReference type="GO" id="GO:0055085">
    <property type="term" value="P:transmembrane transport"/>
    <property type="evidence" value="ECO:0007669"/>
    <property type="project" value="InterPro"/>
</dbReference>
<evidence type="ECO:0000259" key="8">
    <source>
        <dbReference type="PROSITE" id="PS50928"/>
    </source>
</evidence>
<comment type="caution">
    <text evidence="9">The sequence shown here is derived from an EMBL/GenBank/DDBJ whole genome shotgun (WGS) entry which is preliminary data.</text>
</comment>